<dbReference type="AlphaFoldDB" id="A0A1M5RUT4"/>
<organism evidence="4 5">
    <name type="scientific">Ferrimonas marina</name>
    <dbReference type="NCBI Taxonomy" id="299255"/>
    <lineage>
        <taxon>Bacteria</taxon>
        <taxon>Pseudomonadati</taxon>
        <taxon>Pseudomonadota</taxon>
        <taxon>Gammaproteobacteria</taxon>
        <taxon>Alteromonadales</taxon>
        <taxon>Ferrimonadaceae</taxon>
        <taxon>Ferrimonas</taxon>
    </lineage>
</organism>
<dbReference type="STRING" id="299255.SAMN02745129_1758"/>
<gene>
    <name evidence="4" type="ORF">SAMN02745129_1758</name>
</gene>
<dbReference type="Pfam" id="PF13505">
    <property type="entry name" value="OMP_b-brl"/>
    <property type="match status" value="1"/>
</dbReference>
<proteinExistence type="predicted"/>
<dbReference type="EMBL" id="FQXG01000002">
    <property type="protein sequence ID" value="SHH29929.1"/>
    <property type="molecule type" value="Genomic_DNA"/>
</dbReference>
<protein>
    <submittedName>
        <fullName evidence="4">Opacity protein</fullName>
    </submittedName>
</protein>
<dbReference type="SUPFAM" id="SSF56925">
    <property type="entry name" value="OMPA-like"/>
    <property type="match status" value="1"/>
</dbReference>
<keyword evidence="5" id="KW-1185">Reference proteome</keyword>
<feature type="chain" id="PRO_5009913562" evidence="2">
    <location>
        <begin position="21"/>
        <end position="179"/>
    </location>
</feature>
<dbReference type="RefSeq" id="WP_067659136.1">
    <property type="nucleotide sequence ID" value="NZ_FQXG01000002.1"/>
</dbReference>
<dbReference type="Gene3D" id="2.40.160.20">
    <property type="match status" value="1"/>
</dbReference>
<evidence type="ECO:0000313" key="5">
    <source>
        <dbReference type="Proteomes" id="UP000184268"/>
    </source>
</evidence>
<reference evidence="4 5" key="1">
    <citation type="submission" date="2016-11" db="EMBL/GenBank/DDBJ databases">
        <authorList>
            <person name="Jaros S."/>
            <person name="Januszkiewicz K."/>
            <person name="Wedrychowicz H."/>
        </authorList>
    </citation>
    <scope>NUCLEOTIDE SEQUENCE [LARGE SCALE GENOMIC DNA]</scope>
    <source>
        <strain evidence="4 5">DSM 16917</strain>
    </source>
</reference>
<accession>A0A1M5RUT4</accession>
<dbReference type="InterPro" id="IPR027385">
    <property type="entry name" value="Beta-barrel_OMP"/>
</dbReference>
<sequence length="179" mass="20440">MKKTLTAVLVTGLISLPAAAMDVDYFVGGGIGYQQDTIKGDIRKDSDDLYYELRLGAVLNDHHRLMGSYSYKEDKFDRDDSRYKHEQHLFLASYDYLIPLTHDGRLQAFAGVSMGGVGNKLQGKNSNDFTWGGQAGMQYRFTDNWSAELRYQYLDMDYEERGLTVEDSQRVGIALDYRF</sequence>
<dbReference type="Proteomes" id="UP000184268">
    <property type="component" value="Unassembled WGS sequence"/>
</dbReference>
<evidence type="ECO:0000313" key="4">
    <source>
        <dbReference type="EMBL" id="SHH29929.1"/>
    </source>
</evidence>
<dbReference type="InterPro" id="IPR011250">
    <property type="entry name" value="OMP/PagP_B-barrel"/>
</dbReference>
<evidence type="ECO:0000256" key="2">
    <source>
        <dbReference type="SAM" id="SignalP"/>
    </source>
</evidence>
<evidence type="ECO:0000259" key="3">
    <source>
        <dbReference type="Pfam" id="PF13505"/>
    </source>
</evidence>
<name>A0A1M5RUT4_9GAMM</name>
<feature type="signal peptide" evidence="2">
    <location>
        <begin position="1"/>
        <end position="20"/>
    </location>
</feature>
<evidence type="ECO:0000256" key="1">
    <source>
        <dbReference type="ARBA" id="ARBA00022729"/>
    </source>
</evidence>
<keyword evidence="1 2" id="KW-0732">Signal</keyword>
<feature type="domain" description="Outer membrane protein beta-barrel" evidence="3">
    <location>
        <begin position="7"/>
        <end position="179"/>
    </location>
</feature>